<accession>A0A835UWP9</accession>
<dbReference type="GO" id="GO:0003677">
    <property type="term" value="F:DNA binding"/>
    <property type="evidence" value="ECO:0007669"/>
    <property type="project" value="InterPro"/>
</dbReference>
<dbReference type="EMBL" id="JADCNM010000006">
    <property type="protein sequence ID" value="KAG0478689.1"/>
    <property type="molecule type" value="Genomic_DNA"/>
</dbReference>
<comment type="subcellular location">
    <subcellularLocation>
        <location evidence="1 6">Nucleus</location>
    </subcellularLocation>
</comment>
<dbReference type="Pfam" id="PF13724">
    <property type="entry name" value="DNA_binding_2"/>
    <property type="match status" value="1"/>
</dbReference>
<gene>
    <name evidence="9" type="ORF">HPP92_013408</name>
</gene>
<dbReference type="PROSITE" id="PS51754">
    <property type="entry name" value="OVATE"/>
    <property type="match status" value="1"/>
</dbReference>
<protein>
    <recommendedName>
        <fullName evidence="6">Transcription repressor</fullName>
    </recommendedName>
    <alternativeName>
        <fullName evidence="6">Ovate family protein</fullName>
    </alternativeName>
</protein>
<comment type="caution">
    <text evidence="9">The sequence shown here is derived from an EMBL/GenBank/DDBJ whole genome shotgun (WGS) entry which is preliminary data.</text>
</comment>
<evidence type="ECO:0000313" key="9">
    <source>
        <dbReference type="EMBL" id="KAG0478689.1"/>
    </source>
</evidence>
<evidence type="ECO:0000313" key="10">
    <source>
        <dbReference type="Proteomes" id="UP000639772"/>
    </source>
</evidence>
<dbReference type="InterPro" id="IPR038933">
    <property type="entry name" value="Ovate"/>
</dbReference>
<name>A0A835UWP9_VANPL</name>
<evidence type="ECO:0000259" key="8">
    <source>
        <dbReference type="PROSITE" id="PS51754"/>
    </source>
</evidence>
<dbReference type="AlphaFoldDB" id="A0A835UWP9"/>
<keyword evidence="4 6" id="KW-0804">Transcription</keyword>
<evidence type="ECO:0000256" key="3">
    <source>
        <dbReference type="ARBA" id="ARBA00023015"/>
    </source>
</evidence>
<evidence type="ECO:0000256" key="4">
    <source>
        <dbReference type="ARBA" id="ARBA00023163"/>
    </source>
</evidence>
<keyword evidence="5 6" id="KW-0539">Nucleus</keyword>
<dbReference type="PANTHER" id="PTHR33057">
    <property type="entry name" value="TRANSCRIPTION REPRESSOR OFP7-RELATED"/>
    <property type="match status" value="1"/>
</dbReference>
<keyword evidence="2 6" id="KW-0678">Repressor</keyword>
<reference evidence="9 10" key="1">
    <citation type="journal article" date="2020" name="Nat. Food">
        <title>A phased Vanilla planifolia genome enables genetic improvement of flavour and production.</title>
        <authorList>
            <person name="Hasing T."/>
            <person name="Tang H."/>
            <person name="Brym M."/>
            <person name="Khazi F."/>
            <person name="Huang T."/>
            <person name="Chambers A.H."/>
        </authorList>
    </citation>
    <scope>NUCLEOTIDE SEQUENCE [LARGE SCALE GENOMIC DNA]</scope>
    <source>
        <tissue evidence="9">Leaf</tissue>
    </source>
</reference>
<dbReference type="GO" id="GO:0005634">
    <property type="term" value="C:nucleus"/>
    <property type="evidence" value="ECO:0007669"/>
    <property type="project" value="UniProtKB-SubCell"/>
</dbReference>
<sequence length="305" mass="34297">MRKYRFGLSDMVPNSWFCKLKRIVTGGRRRSRGQQAQNSKKKSQAPKTAERKSAETQRLGFALPAPSPKQIFLANRSSNYVASRERAEMLPQCLSPQKVADAIFPLDTPRKTKPKPCKQHPSYSINPLQSPVSCLSACSFPNAEFQFDACEAVSTADCPIAPSLVNEMNIDVFNVVSERSLHPIATKPVRKEPNKHALLATKLSSKQGNARNPSPGLHRIKIRSHSPRLAKRVPRKGLTESYVMVKTSTNPQKDFMESMVEMIVENNLLSSKDLEELLACYLTLNSKEYHDMIVKVFEQIWLALT</sequence>
<evidence type="ECO:0000256" key="5">
    <source>
        <dbReference type="ARBA" id="ARBA00023242"/>
    </source>
</evidence>
<dbReference type="InterPro" id="IPR006458">
    <property type="entry name" value="Ovate_C"/>
</dbReference>
<dbReference type="OrthoDB" id="1928390at2759"/>
<comment type="function">
    <text evidence="6">Transcriptional repressor that regulates multiple aspects of plant growth and development.</text>
</comment>
<dbReference type="GO" id="GO:0045892">
    <property type="term" value="P:negative regulation of DNA-templated transcription"/>
    <property type="evidence" value="ECO:0007669"/>
    <property type="project" value="UniProtKB-UniRule"/>
</dbReference>
<evidence type="ECO:0000256" key="1">
    <source>
        <dbReference type="ARBA" id="ARBA00004123"/>
    </source>
</evidence>
<evidence type="ECO:0000256" key="2">
    <source>
        <dbReference type="ARBA" id="ARBA00022491"/>
    </source>
</evidence>
<feature type="region of interest" description="Disordered" evidence="7">
    <location>
        <begin position="27"/>
        <end position="54"/>
    </location>
</feature>
<dbReference type="Pfam" id="PF04844">
    <property type="entry name" value="Ovate"/>
    <property type="match status" value="1"/>
</dbReference>
<dbReference type="InterPro" id="IPR025830">
    <property type="entry name" value="DNA_bnd_dom_ovate"/>
</dbReference>
<feature type="domain" description="OVATE" evidence="8">
    <location>
        <begin position="244"/>
        <end position="303"/>
    </location>
</feature>
<dbReference type="Proteomes" id="UP000639772">
    <property type="component" value="Chromosome 6"/>
</dbReference>
<evidence type="ECO:0000256" key="7">
    <source>
        <dbReference type="SAM" id="MobiDB-lite"/>
    </source>
</evidence>
<dbReference type="NCBIfam" id="TIGR01568">
    <property type="entry name" value="A_thal_3678"/>
    <property type="match status" value="1"/>
</dbReference>
<evidence type="ECO:0000256" key="6">
    <source>
        <dbReference type="RuleBase" id="RU367028"/>
    </source>
</evidence>
<organism evidence="9 10">
    <name type="scientific">Vanilla planifolia</name>
    <name type="common">Vanilla</name>
    <dbReference type="NCBI Taxonomy" id="51239"/>
    <lineage>
        <taxon>Eukaryota</taxon>
        <taxon>Viridiplantae</taxon>
        <taxon>Streptophyta</taxon>
        <taxon>Embryophyta</taxon>
        <taxon>Tracheophyta</taxon>
        <taxon>Spermatophyta</taxon>
        <taxon>Magnoliopsida</taxon>
        <taxon>Liliopsida</taxon>
        <taxon>Asparagales</taxon>
        <taxon>Orchidaceae</taxon>
        <taxon>Vanilloideae</taxon>
        <taxon>Vanilleae</taxon>
        <taxon>Vanilla</taxon>
    </lineage>
</organism>
<keyword evidence="3 6" id="KW-0805">Transcription regulation</keyword>
<dbReference type="PANTHER" id="PTHR33057:SF151">
    <property type="entry name" value="TRANSCRIPTION REPRESSOR OFP1"/>
    <property type="match status" value="1"/>
</dbReference>
<proteinExistence type="predicted"/>